<organism evidence="2 3">
    <name type="scientific">Ilumatobacter coccineus (strain NBRC 103263 / KCTC 29153 / YM16-304)</name>
    <dbReference type="NCBI Taxonomy" id="1313172"/>
    <lineage>
        <taxon>Bacteria</taxon>
        <taxon>Bacillati</taxon>
        <taxon>Actinomycetota</taxon>
        <taxon>Acidimicrobiia</taxon>
        <taxon>Acidimicrobiales</taxon>
        <taxon>Ilumatobacteraceae</taxon>
        <taxon>Ilumatobacter</taxon>
    </lineage>
</organism>
<dbReference type="InterPro" id="IPR037359">
    <property type="entry name" value="NST/OST"/>
</dbReference>
<evidence type="ECO:0008006" key="4">
    <source>
        <dbReference type="Google" id="ProtNLM"/>
    </source>
</evidence>
<evidence type="ECO:0000313" key="3">
    <source>
        <dbReference type="Proteomes" id="UP000011863"/>
    </source>
</evidence>
<keyword evidence="3" id="KW-1185">Reference proteome</keyword>
<dbReference type="SUPFAM" id="SSF52540">
    <property type="entry name" value="P-loop containing nucleoside triphosphate hydrolases"/>
    <property type="match status" value="1"/>
</dbReference>
<keyword evidence="1" id="KW-0808">Transferase</keyword>
<sequence>MAGTIDGVATWTDQVTSGVRATARSLIRAGAMATADLRPLPDLVVIGVKRGGTTSLFRDLELHPAMLPLVPSARRLPLRENQKGVHYFDSHSDRGMRWYRSHFATRPAHAVRRRSAGESFTAEASPYYFFHPRAAHRATEELPRTHFVVLLRDPVERTISHWSEQTRNGVETLSLADALAAEADRVGDDAERLRSGSLSTSHAHEQQTFAAQSEYADSLERWFDAAGRDRVIVAFSEDYYRDAHSVLDPITERLGVARFAADVGAHRNAAPRPSAIDADVEAQLIERFRPDVERIASLIGRTPPWPRFVGASDDGHDGR</sequence>
<dbReference type="KEGG" id="aym:YM304_22140"/>
<dbReference type="Proteomes" id="UP000011863">
    <property type="component" value="Chromosome"/>
</dbReference>
<gene>
    <name evidence="2" type="ORF">YM304_22140</name>
</gene>
<dbReference type="InterPro" id="IPR027417">
    <property type="entry name" value="P-loop_NTPase"/>
</dbReference>
<dbReference type="AlphaFoldDB" id="A0A6C7ED27"/>
<dbReference type="PANTHER" id="PTHR10605">
    <property type="entry name" value="HEPARAN SULFATE SULFOTRANSFERASE"/>
    <property type="match status" value="1"/>
</dbReference>
<proteinExistence type="predicted"/>
<dbReference type="EMBL" id="AP012057">
    <property type="protein sequence ID" value="BAN02528.1"/>
    <property type="molecule type" value="Genomic_DNA"/>
</dbReference>
<dbReference type="Gene3D" id="3.40.50.300">
    <property type="entry name" value="P-loop containing nucleotide triphosphate hydrolases"/>
    <property type="match status" value="1"/>
</dbReference>
<evidence type="ECO:0000256" key="1">
    <source>
        <dbReference type="ARBA" id="ARBA00022679"/>
    </source>
</evidence>
<dbReference type="PANTHER" id="PTHR10605:SF56">
    <property type="entry name" value="BIFUNCTIONAL HEPARAN SULFATE N-DEACETYLASE_N-SULFOTRANSFERASE"/>
    <property type="match status" value="1"/>
</dbReference>
<name>A0A6C7ED27_ILUCY</name>
<dbReference type="GO" id="GO:0008146">
    <property type="term" value="F:sulfotransferase activity"/>
    <property type="evidence" value="ECO:0007669"/>
    <property type="project" value="InterPro"/>
</dbReference>
<protein>
    <recommendedName>
        <fullName evidence="4">Sulfotransferase</fullName>
    </recommendedName>
</protein>
<dbReference type="Pfam" id="PF13469">
    <property type="entry name" value="Sulfotransfer_3"/>
    <property type="match status" value="1"/>
</dbReference>
<accession>A0A6C7ED27</accession>
<evidence type="ECO:0000313" key="2">
    <source>
        <dbReference type="EMBL" id="BAN02528.1"/>
    </source>
</evidence>
<reference evidence="2 3" key="1">
    <citation type="journal article" date="2013" name="Int. J. Syst. Evol. Microbiol.">
        <title>Ilumatobacter nonamiense sp. nov. and Ilumatobacter coccineum sp. nov., isolated from seashore sand.</title>
        <authorList>
            <person name="Matsumoto A."/>
            <person name="Kasai H."/>
            <person name="Matsuo Y."/>
            <person name="Shizuri Y."/>
            <person name="Ichikawa N."/>
            <person name="Fujita N."/>
            <person name="Omura S."/>
            <person name="Takahashi Y."/>
        </authorList>
    </citation>
    <scope>NUCLEOTIDE SEQUENCE [LARGE SCALE GENOMIC DNA]</scope>
    <source>
        <strain evidence="3">NBRC 103263 / KCTC 29153 / YM16-304</strain>
    </source>
</reference>